<dbReference type="GeneID" id="99246265"/>
<comment type="catalytic activity">
    <reaction evidence="12">
        <text>L-seryl-[protein] + ATP = O-phospho-L-seryl-[protein] + ADP + H(+)</text>
        <dbReference type="Rhea" id="RHEA:17989"/>
        <dbReference type="Rhea" id="RHEA-COMP:9863"/>
        <dbReference type="Rhea" id="RHEA-COMP:11604"/>
        <dbReference type="ChEBI" id="CHEBI:15378"/>
        <dbReference type="ChEBI" id="CHEBI:29999"/>
        <dbReference type="ChEBI" id="CHEBI:30616"/>
        <dbReference type="ChEBI" id="CHEBI:83421"/>
        <dbReference type="ChEBI" id="CHEBI:456216"/>
        <dbReference type="EC" id="2.7.11.1"/>
    </reaction>
</comment>
<evidence type="ECO:0000313" key="15">
    <source>
        <dbReference type="Proteomes" id="UP000428325"/>
    </source>
</evidence>
<evidence type="ECO:0000256" key="3">
    <source>
        <dbReference type="ARBA" id="ARBA00012513"/>
    </source>
</evidence>
<dbReference type="SUPFAM" id="SSF56112">
    <property type="entry name" value="Protein kinase-like (PK-like)"/>
    <property type="match status" value="1"/>
</dbReference>
<dbReference type="PANTHER" id="PTHR45852">
    <property type="entry name" value="SER/THR-PROTEIN KINASE RIO2"/>
    <property type="match status" value="1"/>
</dbReference>
<dbReference type="Gene3D" id="3.30.200.20">
    <property type="entry name" value="Phosphorylase Kinase, domain 1"/>
    <property type="match status" value="1"/>
</dbReference>
<sequence>MVENVARVVAELDPEDIYLLSGVEQGMRFSEWVNRGKLPDYADLTAEEVDYRLDRCMKRDLIERRTIQYEGYQLTFEGYDVLALHTFAERDTVEGVGAPLGVGKESDVYEVQSYRPLALKFHREGYTNFREVNREREYTADRDHVSWLYTARKAAEREYEALETLYPDVSVPRPIDHNRHAIVMAKFDGIELSRAKLDDEQVVGVLDLILGEVTTAHGAGLIHGDLSEHNVAVASSGITIFDWPQSVSTDHANAAELLERDVSNLIGFFARKYPAVVPDVDAAAVAEAVAADAFESVREFATSRSS</sequence>
<dbReference type="Pfam" id="PF09202">
    <property type="entry name" value="Rio2_N"/>
    <property type="match status" value="1"/>
</dbReference>
<dbReference type="PANTHER" id="PTHR45852:SF1">
    <property type="entry name" value="SERINE_THREONINE-PROTEIN KINASE RIO2"/>
    <property type="match status" value="1"/>
</dbReference>
<keyword evidence="10" id="KW-0460">Magnesium</keyword>
<dbReference type="PROSITE" id="PS50011">
    <property type="entry name" value="PROTEIN_KINASE_DOM"/>
    <property type="match status" value="1"/>
</dbReference>
<protein>
    <recommendedName>
        <fullName evidence="3">non-specific serine/threonine protein kinase</fullName>
        <ecNumber evidence="3">2.7.11.1</ecNumber>
    </recommendedName>
</protein>
<dbReference type="SUPFAM" id="SSF46785">
    <property type="entry name" value="Winged helix' DNA-binding domain"/>
    <property type="match status" value="1"/>
</dbReference>
<dbReference type="FunFam" id="3.30.200.20:FF:000052">
    <property type="entry name" value="Serine/threonine-protein kinase RIO2"/>
    <property type="match status" value="1"/>
</dbReference>
<evidence type="ECO:0000259" key="13">
    <source>
        <dbReference type="PROSITE" id="PS50011"/>
    </source>
</evidence>
<evidence type="ECO:0000256" key="5">
    <source>
        <dbReference type="ARBA" id="ARBA00022679"/>
    </source>
</evidence>
<evidence type="ECO:0000256" key="1">
    <source>
        <dbReference type="ARBA" id="ARBA00001946"/>
    </source>
</evidence>
<dbReference type="Pfam" id="PF01163">
    <property type="entry name" value="RIO1"/>
    <property type="match status" value="1"/>
</dbReference>
<keyword evidence="9" id="KW-0067">ATP-binding</keyword>
<evidence type="ECO:0000256" key="6">
    <source>
        <dbReference type="ARBA" id="ARBA00022723"/>
    </source>
</evidence>
<organism evidence="14 15">
    <name type="scientific">Haloplanus rallus</name>
    <dbReference type="NCBI Taxonomy" id="1816183"/>
    <lineage>
        <taxon>Archaea</taxon>
        <taxon>Methanobacteriati</taxon>
        <taxon>Methanobacteriota</taxon>
        <taxon>Stenosarchaea group</taxon>
        <taxon>Halobacteria</taxon>
        <taxon>Halobacteriales</taxon>
        <taxon>Haloferacaceae</taxon>
        <taxon>Haloplanus</taxon>
    </lineage>
</organism>
<comment type="similarity">
    <text evidence="2">Belongs to the protein kinase superfamily. RIO-type Ser/Thr kinase family.</text>
</comment>
<dbReference type="Gene3D" id="1.10.510.10">
    <property type="entry name" value="Transferase(Phosphotransferase) domain 1"/>
    <property type="match status" value="1"/>
</dbReference>
<evidence type="ECO:0000256" key="12">
    <source>
        <dbReference type="ARBA" id="ARBA00048679"/>
    </source>
</evidence>
<proteinExistence type="inferred from homology"/>
<dbReference type="InterPro" id="IPR030484">
    <property type="entry name" value="Rio2"/>
</dbReference>
<dbReference type="RefSeq" id="WP_157689476.1">
    <property type="nucleotide sequence ID" value="NZ_CP034345.1"/>
</dbReference>
<dbReference type="GO" id="GO:0005524">
    <property type="term" value="F:ATP binding"/>
    <property type="evidence" value="ECO:0007669"/>
    <property type="project" value="UniProtKB-KW"/>
</dbReference>
<evidence type="ECO:0000256" key="11">
    <source>
        <dbReference type="ARBA" id="ARBA00047899"/>
    </source>
</evidence>
<evidence type="ECO:0000256" key="9">
    <source>
        <dbReference type="ARBA" id="ARBA00022840"/>
    </source>
</evidence>
<name>A0A6B9FE81_9EURY</name>
<dbReference type="GO" id="GO:0004674">
    <property type="term" value="F:protein serine/threonine kinase activity"/>
    <property type="evidence" value="ECO:0007669"/>
    <property type="project" value="UniProtKB-KW"/>
</dbReference>
<dbReference type="Proteomes" id="UP000428325">
    <property type="component" value="Chromosome"/>
</dbReference>
<evidence type="ECO:0000313" key="14">
    <source>
        <dbReference type="EMBL" id="QGX95020.1"/>
    </source>
</evidence>
<gene>
    <name evidence="14" type="ORF">EI982_09565</name>
</gene>
<dbReference type="InterPro" id="IPR018934">
    <property type="entry name" value="RIO_dom"/>
</dbReference>
<dbReference type="EMBL" id="CP034345">
    <property type="protein sequence ID" value="QGX95020.1"/>
    <property type="molecule type" value="Genomic_DNA"/>
</dbReference>
<accession>A0A6B9FE81</accession>
<dbReference type="InterPro" id="IPR036388">
    <property type="entry name" value="WH-like_DNA-bd_sf"/>
</dbReference>
<dbReference type="GO" id="GO:0046872">
    <property type="term" value="F:metal ion binding"/>
    <property type="evidence" value="ECO:0007669"/>
    <property type="project" value="UniProtKB-KW"/>
</dbReference>
<dbReference type="InterPro" id="IPR015285">
    <property type="entry name" value="RIO2_wHTH_N"/>
</dbReference>
<keyword evidence="4" id="KW-0723">Serine/threonine-protein kinase</keyword>
<evidence type="ECO:0000256" key="4">
    <source>
        <dbReference type="ARBA" id="ARBA00022527"/>
    </source>
</evidence>
<evidence type="ECO:0000256" key="7">
    <source>
        <dbReference type="ARBA" id="ARBA00022741"/>
    </source>
</evidence>
<dbReference type="FunFam" id="1.10.10.10:FF:000647">
    <property type="entry name" value="Serine/threonine protein kinase"/>
    <property type="match status" value="1"/>
</dbReference>
<keyword evidence="15" id="KW-1185">Reference proteome</keyword>
<comment type="catalytic activity">
    <reaction evidence="11">
        <text>L-threonyl-[protein] + ATP = O-phospho-L-threonyl-[protein] + ADP + H(+)</text>
        <dbReference type="Rhea" id="RHEA:46608"/>
        <dbReference type="Rhea" id="RHEA-COMP:11060"/>
        <dbReference type="Rhea" id="RHEA-COMP:11605"/>
        <dbReference type="ChEBI" id="CHEBI:15378"/>
        <dbReference type="ChEBI" id="CHEBI:30013"/>
        <dbReference type="ChEBI" id="CHEBI:30616"/>
        <dbReference type="ChEBI" id="CHEBI:61977"/>
        <dbReference type="ChEBI" id="CHEBI:456216"/>
        <dbReference type="EC" id="2.7.11.1"/>
    </reaction>
</comment>
<dbReference type="GO" id="GO:0030490">
    <property type="term" value="P:maturation of SSU-rRNA"/>
    <property type="evidence" value="ECO:0007669"/>
    <property type="project" value="TreeGrafter"/>
</dbReference>
<dbReference type="CDD" id="cd05144">
    <property type="entry name" value="RIO2_C"/>
    <property type="match status" value="1"/>
</dbReference>
<dbReference type="InterPro" id="IPR036390">
    <property type="entry name" value="WH_DNA-bd_sf"/>
</dbReference>
<comment type="cofactor">
    <cofactor evidence="1">
        <name>Mg(2+)</name>
        <dbReference type="ChEBI" id="CHEBI:18420"/>
    </cofactor>
</comment>
<dbReference type="GO" id="GO:0030688">
    <property type="term" value="C:preribosome, small subunit precursor"/>
    <property type="evidence" value="ECO:0007669"/>
    <property type="project" value="TreeGrafter"/>
</dbReference>
<keyword evidence="8" id="KW-0418">Kinase</keyword>
<reference evidence="14 15" key="1">
    <citation type="submission" date="2018-12" db="EMBL/GenBank/DDBJ databases">
        <title>Complete genome sequence of Haloplanus rallus MBLA0036.</title>
        <authorList>
            <person name="Nam Y.-d."/>
            <person name="Kang J."/>
            <person name="Chung W.-H."/>
            <person name="Park Y.S."/>
        </authorList>
    </citation>
    <scope>NUCLEOTIDE SEQUENCE [LARGE SCALE GENOMIC DNA]</scope>
    <source>
        <strain evidence="14 15">MBLA0036</strain>
    </source>
</reference>
<evidence type="ECO:0000256" key="8">
    <source>
        <dbReference type="ARBA" id="ARBA00022777"/>
    </source>
</evidence>
<keyword evidence="5" id="KW-0808">Transferase</keyword>
<dbReference type="SMART" id="SM00090">
    <property type="entry name" value="RIO"/>
    <property type="match status" value="1"/>
</dbReference>
<dbReference type="OrthoDB" id="50101at2157"/>
<dbReference type="KEGG" id="hra:EI982_09565"/>
<keyword evidence="6" id="KW-0479">Metal-binding</keyword>
<dbReference type="GO" id="GO:0005829">
    <property type="term" value="C:cytosol"/>
    <property type="evidence" value="ECO:0007669"/>
    <property type="project" value="TreeGrafter"/>
</dbReference>
<evidence type="ECO:0000256" key="2">
    <source>
        <dbReference type="ARBA" id="ARBA00009196"/>
    </source>
</evidence>
<dbReference type="InterPro" id="IPR011009">
    <property type="entry name" value="Kinase-like_dom_sf"/>
</dbReference>
<evidence type="ECO:0000256" key="10">
    <source>
        <dbReference type="ARBA" id="ARBA00022842"/>
    </source>
</evidence>
<dbReference type="InterPro" id="IPR000719">
    <property type="entry name" value="Prot_kinase_dom"/>
</dbReference>
<feature type="domain" description="Protein kinase" evidence="13">
    <location>
        <begin position="94"/>
        <end position="306"/>
    </location>
</feature>
<dbReference type="EC" id="2.7.11.1" evidence="3"/>
<keyword evidence="7" id="KW-0547">Nucleotide-binding</keyword>
<dbReference type="InterPro" id="IPR000687">
    <property type="entry name" value="RIO_kinase"/>
</dbReference>
<dbReference type="AlphaFoldDB" id="A0A6B9FE81"/>
<dbReference type="Gene3D" id="1.10.10.10">
    <property type="entry name" value="Winged helix-like DNA-binding domain superfamily/Winged helix DNA-binding domain"/>
    <property type="match status" value="1"/>
</dbReference>